<dbReference type="Pfam" id="PF03551">
    <property type="entry name" value="PadR"/>
    <property type="match status" value="1"/>
</dbReference>
<dbReference type="PANTHER" id="PTHR43252:SF2">
    <property type="entry name" value="TRANSCRIPTION REGULATOR, PADR-LIKE FAMILY"/>
    <property type="match status" value="1"/>
</dbReference>
<feature type="compositionally biased region" description="Low complexity" evidence="1">
    <location>
        <begin position="29"/>
        <end position="40"/>
    </location>
</feature>
<dbReference type="SUPFAM" id="SSF46785">
    <property type="entry name" value="Winged helix' DNA-binding domain"/>
    <property type="match status" value="1"/>
</dbReference>
<name>A0A3N2DAD9_9MICO</name>
<evidence type="ECO:0000313" key="3">
    <source>
        <dbReference type="EMBL" id="ROR96765.1"/>
    </source>
</evidence>
<feature type="domain" description="Transcription regulator PadR N-terminal" evidence="2">
    <location>
        <begin position="117"/>
        <end position="187"/>
    </location>
</feature>
<feature type="compositionally biased region" description="Basic and acidic residues" evidence="1">
    <location>
        <begin position="10"/>
        <end position="28"/>
    </location>
</feature>
<sequence length="253" mass="27013">MRHQHSNQPHHREGGLGNDGPRRGRTSDDFGTFDGDFSDGFDPRADGDGRGRGRGRGGRRGPGFGTGGMGRGPMGPGFETGGRGFGPFGFGPMGPMGGPGGRGRGRRARRGDVRQAILAVLSEGPSNGYGIIKAIEEHTGGVWRTSPGSVYPTLAQLSDEGLIAPVEGSSASGTEYELTEAGRTHVAENAEELAKVWAPAEQEWAEVGDLWVSARKLMEALKQVTINGTPEQREQLVSKMDELRREAYRLLSE</sequence>
<organism evidence="3 4">
    <name type="scientific">Salana multivorans</name>
    <dbReference type="NCBI Taxonomy" id="120377"/>
    <lineage>
        <taxon>Bacteria</taxon>
        <taxon>Bacillati</taxon>
        <taxon>Actinomycetota</taxon>
        <taxon>Actinomycetes</taxon>
        <taxon>Micrococcales</taxon>
        <taxon>Beutenbergiaceae</taxon>
        <taxon>Salana</taxon>
    </lineage>
</organism>
<dbReference type="PANTHER" id="PTHR43252">
    <property type="entry name" value="TRANSCRIPTIONAL REGULATOR YQJI"/>
    <property type="match status" value="1"/>
</dbReference>
<dbReference type="OrthoDB" id="1683430at2"/>
<accession>A0A3N2DAD9</accession>
<evidence type="ECO:0000256" key="1">
    <source>
        <dbReference type="SAM" id="MobiDB-lite"/>
    </source>
</evidence>
<protein>
    <submittedName>
        <fullName evidence="3">PadR family transcriptional regulator</fullName>
    </submittedName>
</protein>
<evidence type="ECO:0000259" key="2">
    <source>
        <dbReference type="Pfam" id="PF03551"/>
    </source>
</evidence>
<gene>
    <name evidence="3" type="ORF">EDD28_1356</name>
</gene>
<feature type="compositionally biased region" description="Basic and acidic residues" evidence="1">
    <location>
        <begin position="41"/>
        <end position="51"/>
    </location>
</feature>
<dbReference type="InterPro" id="IPR036390">
    <property type="entry name" value="WH_DNA-bd_sf"/>
</dbReference>
<reference evidence="3 4" key="1">
    <citation type="submission" date="2018-11" db="EMBL/GenBank/DDBJ databases">
        <title>Sequencing the genomes of 1000 actinobacteria strains.</title>
        <authorList>
            <person name="Klenk H.-P."/>
        </authorList>
    </citation>
    <scope>NUCLEOTIDE SEQUENCE [LARGE SCALE GENOMIC DNA]</scope>
    <source>
        <strain evidence="3 4">DSM 13521</strain>
    </source>
</reference>
<dbReference type="AlphaFoldDB" id="A0A3N2DAD9"/>
<feature type="compositionally biased region" description="Gly residues" evidence="1">
    <location>
        <begin position="60"/>
        <end position="102"/>
    </location>
</feature>
<proteinExistence type="predicted"/>
<dbReference type="RefSeq" id="WP_123738901.1">
    <property type="nucleotide sequence ID" value="NZ_RKHQ01000001.1"/>
</dbReference>
<dbReference type="InterPro" id="IPR005149">
    <property type="entry name" value="Tscrpt_reg_PadR_N"/>
</dbReference>
<evidence type="ECO:0000313" key="4">
    <source>
        <dbReference type="Proteomes" id="UP000275356"/>
    </source>
</evidence>
<feature type="region of interest" description="Disordered" evidence="1">
    <location>
        <begin position="1"/>
        <end position="110"/>
    </location>
</feature>
<dbReference type="Proteomes" id="UP000275356">
    <property type="component" value="Unassembled WGS sequence"/>
</dbReference>
<dbReference type="InterPro" id="IPR036388">
    <property type="entry name" value="WH-like_DNA-bd_sf"/>
</dbReference>
<keyword evidence="4" id="KW-1185">Reference proteome</keyword>
<comment type="caution">
    <text evidence="3">The sequence shown here is derived from an EMBL/GenBank/DDBJ whole genome shotgun (WGS) entry which is preliminary data.</text>
</comment>
<dbReference type="Gene3D" id="1.10.10.10">
    <property type="entry name" value="Winged helix-like DNA-binding domain superfamily/Winged helix DNA-binding domain"/>
    <property type="match status" value="1"/>
</dbReference>
<dbReference type="EMBL" id="RKHQ01000001">
    <property type="protein sequence ID" value="ROR96765.1"/>
    <property type="molecule type" value="Genomic_DNA"/>
</dbReference>